<dbReference type="EMBL" id="LT629777">
    <property type="protein sequence ID" value="SDS09794.1"/>
    <property type="molecule type" value="Genomic_DNA"/>
</dbReference>
<protein>
    <submittedName>
        <fullName evidence="1">Uncharacterized protein</fullName>
    </submittedName>
</protein>
<sequence length="134" mass="15164">MSQGETWTCGDCGEPCIPIRVGEEKAPCSRCGSFAKHIHLVFVDEANPTVTDFLDVQSKNVNVTGKRKIRRHLQTGSQWSVSQEKFVEKVRDIDRDADTYYERVVDPETGEVLRHCEEPLSEHFGRGSAKPRSE</sequence>
<accession>A0A1H1PF82</accession>
<name>A0A1H1PF82_9PSED</name>
<gene>
    <name evidence="1" type="ORF">SAMN05216598_0503</name>
</gene>
<reference evidence="2" key="1">
    <citation type="submission" date="2016-10" db="EMBL/GenBank/DDBJ databases">
        <authorList>
            <person name="Varghese N."/>
            <person name="Submissions S."/>
        </authorList>
    </citation>
    <scope>NUCLEOTIDE SEQUENCE [LARGE SCALE GENOMIC DNA]</scope>
    <source>
        <strain evidence="2">ATCC 23835</strain>
    </source>
</reference>
<dbReference type="Proteomes" id="UP000199524">
    <property type="component" value="Chromosome I"/>
</dbReference>
<keyword evidence="2" id="KW-1185">Reference proteome</keyword>
<organism evidence="1 2">
    <name type="scientific">Pseudomonas asplenii</name>
    <dbReference type="NCBI Taxonomy" id="53407"/>
    <lineage>
        <taxon>Bacteria</taxon>
        <taxon>Pseudomonadati</taxon>
        <taxon>Pseudomonadota</taxon>
        <taxon>Gammaproteobacteria</taxon>
        <taxon>Pseudomonadales</taxon>
        <taxon>Pseudomonadaceae</taxon>
        <taxon>Pseudomonas</taxon>
    </lineage>
</organism>
<dbReference type="AlphaFoldDB" id="A0A1H1PF82"/>
<evidence type="ECO:0000313" key="2">
    <source>
        <dbReference type="Proteomes" id="UP000199524"/>
    </source>
</evidence>
<proteinExistence type="predicted"/>
<evidence type="ECO:0000313" key="1">
    <source>
        <dbReference type="EMBL" id="SDS09794.1"/>
    </source>
</evidence>